<feature type="region of interest" description="Disordered" evidence="1">
    <location>
        <begin position="114"/>
        <end position="148"/>
    </location>
</feature>
<feature type="compositionally biased region" description="Low complexity" evidence="1">
    <location>
        <begin position="49"/>
        <end position="64"/>
    </location>
</feature>
<name>A0A8S1U4T1_PAROT</name>
<feature type="compositionally biased region" description="Polar residues" evidence="1">
    <location>
        <begin position="22"/>
        <end position="32"/>
    </location>
</feature>
<evidence type="ECO:0000313" key="2">
    <source>
        <dbReference type="EMBL" id="CAD8159072.1"/>
    </source>
</evidence>
<dbReference type="OMA" id="INNSHFK"/>
<keyword evidence="3" id="KW-1185">Reference proteome</keyword>
<feature type="compositionally biased region" description="Low complexity" evidence="1">
    <location>
        <begin position="11"/>
        <end position="21"/>
    </location>
</feature>
<protein>
    <submittedName>
        <fullName evidence="2">Uncharacterized protein</fullName>
    </submittedName>
</protein>
<dbReference type="AlphaFoldDB" id="A0A8S1U4T1"/>
<feature type="region of interest" description="Disordered" evidence="1">
    <location>
        <begin position="198"/>
        <end position="218"/>
    </location>
</feature>
<evidence type="ECO:0000256" key="1">
    <source>
        <dbReference type="SAM" id="MobiDB-lite"/>
    </source>
</evidence>
<feature type="compositionally biased region" description="Polar residues" evidence="1">
    <location>
        <begin position="203"/>
        <end position="213"/>
    </location>
</feature>
<evidence type="ECO:0000313" key="3">
    <source>
        <dbReference type="Proteomes" id="UP000683925"/>
    </source>
</evidence>
<feature type="compositionally biased region" description="Basic and acidic residues" evidence="1">
    <location>
        <begin position="126"/>
        <end position="137"/>
    </location>
</feature>
<dbReference type="Proteomes" id="UP000683925">
    <property type="component" value="Unassembled WGS sequence"/>
</dbReference>
<reference evidence="2" key="1">
    <citation type="submission" date="2021-01" db="EMBL/GenBank/DDBJ databases">
        <authorList>
            <consortium name="Genoscope - CEA"/>
            <person name="William W."/>
        </authorList>
    </citation>
    <scope>NUCLEOTIDE SEQUENCE</scope>
</reference>
<gene>
    <name evidence="2" type="ORF">POCTA_138.1.T0360175</name>
</gene>
<proteinExistence type="predicted"/>
<dbReference type="OrthoDB" id="313045at2759"/>
<feature type="compositionally biased region" description="Polar residues" evidence="1">
    <location>
        <begin position="114"/>
        <end position="125"/>
    </location>
</feature>
<organism evidence="2 3">
    <name type="scientific">Paramecium octaurelia</name>
    <dbReference type="NCBI Taxonomy" id="43137"/>
    <lineage>
        <taxon>Eukaryota</taxon>
        <taxon>Sar</taxon>
        <taxon>Alveolata</taxon>
        <taxon>Ciliophora</taxon>
        <taxon>Intramacronucleata</taxon>
        <taxon>Oligohymenophorea</taxon>
        <taxon>Peniculida</taxon>
        <taxon>Parameciidae</taxon>
        <taxon>Paramecium</taxon>
    </lineage>
</organism>
<dbReference type="EMBL" id="CAJJDP010000036">
    <property type="protein sequence ID" value="CAD8159072.1"/>
    <property type="molecule type" value="Genomic_DNA"/>
</dbReference>
<sequence>MENTHLVEESQQINQQYQNPQTSENRFQSLQSQDEDDENQQINNSHFKNLSSSSIQNVLSSQNSDLDQENQDDAFNFIKQEQNQINNIENQQNEQQILPLENDQKEEKIIQNDSKVTQTQGVQNEEPQKEQLEDKNHSQMNNNSEDKDIKQVSVNILIKQIPTETSDLKYEQQRGSEVEQNIQKIQNSSQQVEKLKSIIKSPKSGTSNVQSGDPSLDKSISPEQLLKYKRNEKLYNQIMETNLNEIFLFYSKQFQSPIKLPTKTKESIFEKKSFMSFPQYMHFCKDFQLIDLLVTNEFIEKYAGPKNQKPLYKIKYKNRVKDSFIITKQILQEIFQKCSGIQQLSFSEFLYSLIKIADIVFPVSNSINALYLFLGIHDPEIYNKKLSTIQDMNQSRIQNQDNIISKQEVKKILPTIINKPIIENHKSQDTSQISKFNQIQEIHRRSKVQQNNNQSYSIRWEDLVSSENEFDPRKLLLDEDLTDQDDAIYLKEYMISEFGIKKKQDFVKQYQEGERIKYSQYPYQNYQQRKNQGYTESSSREQNPSSLQGKLIYQKDTMFLQKRQELAEAQLIYPTLPINQMSQMLQKERGKQLIHPNSFEQRKNYNVIKQLPSLNKSYANQNISSSIERGQQNAQQIDHVSKQNLRKGEINQKKRDQQIYLGMLKLQDNKARKVQRK</sequence>
<feature type="region of interest" description="Disordered" evidence="1">
    <location>
        <begin position="521"/>
        <end position="548"/>
    </location>
</feature>
<comment type="caution">
    <text evidence="2">The sequence shown here is derived from an EMBL/GenBank/DDBJ whole genome shotgun (WGS) entry which is preliminary data.</text>
</comment>
<feature type="region of interest" description="Disordered" evidence="1">
    <location>
        <begin position="1"/>
        <end position="68"/>
    </location>
</feature>
<accession>A0A8S1U4T1</accession>